<dbReference type="Gene3D" id="1.10.10.10">
    <property type="entry name" value="Winged helix-like DNA-binding domain superfamily/Winged helix DNA-binding domain"/>
    <property type="match status" value="1"/>
</dbReference>
<feature type="domain" description="IclR-ED" evidence="5">
    <location>
        <begin position="74"/>
        <end position="271"/>
    </location>
</feature>
<dbReference type="SUPFAM" id="SSF46785">
    <property type="entry name" value="Winged helix' DNA-binding domain"/>
    <property type="match status" value="1"/>
</dbReference>
<sequence>MKPEPAMQVKSINALARGLEVLQILQSSGALTLADLHRLTGIPKASLLRILKTLMERGFIWQRMVDDAWAPSFSLAELAGRMDRESQLVEVASPVLAALTAEIEWPSVLAVPRLTHMEVLETNAARAYFDQIALGPLGFQVNMLRSASGRAFIATCEAPLREAILETLRRSDRPGNRMARSADYVAQVLAETRAQGFGLRDPDFGGDFDRGRAEADDGRESLGVAIRLGHHVPGTLNITWTRRVLSRGRAIELLVPPARRAAEEIARHLMRPGVSQGEITPEAG</sequence>
<keyword evidence="7" id="KW-1185">Reference proteome</keyword>
<name>A0A6M0QRL1_9RHOB</name>
<protein>
    <submittedName>
        <fullName evidence="6">Helix-turn-helix domain-containing protein</fullName>
    </submittedName>
</protein>
<dbReference type="InterPro" id="IPR014757">
    <property type="entry name" value="Tscrpt_reg_IclR_C"/>
</dbReference>
<dbReference type="GO" id="GO:0003700">
    <property type="term" value="F:DNA-binding transcription factor activity"/>
    <property type="evidence" value="ECO:0007669"/>
    <property type="project" value="TreeGrafter"/>
</dbReference>
<dbReference type="SUPFAM" id="SSF55781">
    <property type="entry name" value="GAF domain-like"/>
    <property type="match status" value="1"/>
</dbReference>
<reference evidence="6 7" key="1">
    <citation type="submission" date="2020-02" db="EMBL/GenBank/DDBJ databases">
        <authorList>
            <person name="Chen W.-M."/>
        </authorList>
    </citation>
    <scope>NUCLEOTIDE SEQUENCE [LARGE SCALE GENOMIC DNA]</scope>
    <source>
        <strain evidence="6 7">KMS-5</strain>
    </source>
</reference>
<dbReference type="Gene3D" id="3.30.450.40">
    <property type="match status" value="1"/>
</dbReference>
<dbReference type="EMBL" id="JAAIVJ010000003">
    <property type="protein sequence ID" value="NEY90125.1"/>
    <property type="molecule type" value="Genomic_DNA"/>
</dbReference>
<dbReference type="PROSITE" id="PS51077">
    <property type="entry name" value="HTH_ICLR"/>
    <property type="match status" value="1"/>
</dbReference>
<organism evidence="6 7">
    <name type="scientific">Tabrizicola oligotrophica</name>
    <dbReference type="NCBI Taxonomy" id="2710650"/>
    <lineage>
        <taxon>Bacteria</taxon>
        <taxon>Pseudomonadati</taxon>
        <taxon>Pseudomonadota</taxon>
        <taxon>Alphaproteobacteria</taxon>
        <taxon>Rhodobacterales</taxon>
        <taxon>Paracoccaceae</taxon>
        <taxon>Tabrizicola</taxon>
    </lineage>
</organism>
<dbReference type="InterPro" id="IPR029016">
    <property type="entry name" value="GAF-like_dom_sf"/>
</dbReference>
<evidence type="ECO:0000259" key="4">
    <source>
        <dbReference type="PROSITE" id="PS51077"/>
    </source>
</evidence>
<keyword evidence="1" id="KW-0805">Transcription regulation</keyword>
<evidence type="ECO:0000256" key="3">
    <source>
        <dbReference type="ARBA" id="ARBA00023163"/>
    </source>
</evidence>
<accession>A0A6M0QRL1</accession>
<keyword evidence="2" id="KW-0238">DNA-binding</keyword>
<dbReference type="RefSeq" id="WP_164624253.1">
    <property type="nucleotide sequence ID" value="NZ_JAAIVJ010000003.1"/>
</dbReference>
<dbReference type="PANTHER" id="PTHR30136:SF23">
    <property type="entry name" value="DNA-BINDING TRANSCRIPTIONAL ACTIVATOR MHPR"/>
    <property type="match status" value="1"/>
</dbReference>
<dbReference type="AlphaFoldDB" id="A0A6M0QRL1"/>
<evidence type="ECO:0000313" key="6">
    <source>
        <dbReference type="EMBL" id="NEY90125.1"/>
    </source>
</evidence>
<dbReference type="GO" id="GO:0003677">
    <property type="term" value="F:DNA binding"/>
    <property type="evidence" value="ECO:0007669"/>
    <property type="project" value="UniProtKB-KW"/>
</dbReference>
<gene>
    <name evidence="6" type="ORF">G4Z14_07410</name>
</gene>
<feature type="domain" description="HTH iclR-type" evidence="4">
    <location>
        <begin position="12"/>
        <end position="73"/>
    </location>
</feature>
<dbReference type="PROSITE" id="PS51078">
    <property type="entry name" value="ICLR_ED"/>
    <property type="match status" value="1"/>
</dbReference>
<comment type="caution">
    <text evidence="6">The sequence shown here is derived from an EMBL/GenBank/DDBJ whole genome shotgun (WGS) entry which is preliminary data.</text>
</comment>
<dbReference type="InterPro" id="IPR036388">
    <property type="entry name" value="WH-like_DNA-bd_sf"/>
</dbReference>
<dbReference type="InterPro" id="IPR036390">
    <property type="entry name" value="WH_DNA-bd_sf"/>
</dbReference>
<evidence type="ECO:0000256" key="2">
    <source>
        <dbReference type="ARBA" id="ARBA00023125"/>
    </source>
</evidence>
<evidence type="ECO:0000313" key="7">
    <source>
        <dbReference type="Proteomes" id="UP000477782"/>
    </source>
</evidence>
<proteinExistence type="predicted"/>
<evidence type="ECO:0000259" key="5">
    <source>
        <dbReference type="PROSITE" id="PS51078"/>
    </source>
</evidence>
<dbReference type="GO" id="GO:0045892">
    <property type="term" value="P:negative regulation of DNA-templated transcription"/>
    <property type="evidence" value="ECO:0007669"/>
    <property type="project" value="TreeGrafter"/>
</dbReference>
<dbReference type="InterPro" id="IPR005471">
    <property type="entry name" value="Tscrpt_reg_IclR_N"/>
</dbReference>
<dbReference type="PANTHER" id="PTHR30136">
    <property type="entry name" value="HELIX-TURN-HELIX TRANSCRIPTIONAL REGULATOR, ICLR FAMILY"/>
    <property type="match status" value="1"/>
</dbReference>
<dbReference type="SMART" id="SM00346">
    <property type="entry name" value="HTH_ICLR"/>
    <property type="match status" value="1"/>
</dbReference>
<dbReference type="InterPro" id="IPR050707">
    <property type="entry name" value="HTH_MetabolicPath_Reg"/>
</dbReference>
<dbReference type="Pfam" id="PF09339">
    <property type="entry name" value="HTH_IclR"/>
    <property type="match status" value="1"/>
</dbReference>
<keyword evidence="3" id="KW-0804">Transcription</keyword>
<evidence type="ECO:0000256" key="1">
    <source>
        <dbReference type="ARBA" id="ARBA00023015"/>
    </source>
</evidence>
<dbReference type="Proteomes" id="UP000477782">
    <property type="component" value="Unassembled WGS sequence"/>
</dbReference>